<dbReference type="EMBL" id="JACNIG010000142">
    <property type="protein sequence ID" value="MBC8431437.1"/>
    <property type="molecule type" value="Genomic_DNA"/>
</dbReference>
<protein>
    <submittedName>
        <fullName evidence="3">MCE family protein</fullName>
    </submittedName>
</protein>
<organism evidence="3 4">
    <name type="scientific">Candidatus Desulfatibia vada</name>
    <dbReference type="NCBI Taxonomy" id="2841696"/>
    <lineage>
        <taxon>Bacteria</taxon>
        <taxon>Pseudomonadati</taxon>
        <taxon>Thermodesulfobacteriota</taxon>
        <taxon>Desulfobacteria</taxon>
        <taxon>Desulfobacterales</taxon>
        <taxon>Desulfobacterales incertae sedis</taxon>
        <taxon>Candidatus Desulfatibia</taxon>
    </lineage>
</organism>
<evidence type="ECO:0000313" key="3">
    <source>
        <dbReference type="EMBL" id="MBC8431437.1"/>
    </source>
</evidence>
<accession>A0A8J6TQH7</accession>
<proteinExistence type="predicted"/>
<dbReference type="PANTHER" id="PTHR33371:SF4">
    <property type="entry name" value="INTERMEMBRANE PHOSPHOLIPID TRANSPORT SYSTEM BINDING PROTEIN MLAD"/>
    <property type="match status" value="1"/>
</dbReference>
<name>A0A8J6TQH7_9BACT</name>
<evidence type="ECO:0000256" key="1">
    <source>
        <dbReference type="SAM" id="Phobius"/>
    </source>
</evidence>
<dbReference type="PANTHER" id="PTHR33371">
    <property type="entry name" value="INTERMEMBRANE PHOSPHOLIPID TRANSPORT SYSTEM BINDING PROTEIN MLAD-RELATED"/>
    <property type="match status" value="1"/>
</dbReference>
<dbReference type="InterPro" id="IPR052336">
    <property type="entry name" value="MlaD_Phospholipid_Transporter"/>
</dbReference>
<dbReference type="Pfam" id="PF02470">
    <property type="entry name" value="MlaD"/>
    <property type="match status" value="1"/>
</dbReference>
<keyword evidence="1" id="KW-0472">Membrane</keyword>
<reference evidence="3 4" key="1">
    <citation type="submission" date="2020-08" db="EMBL/GenBank/DDBJ databases">
        <title>Bridging the membrane lipid divide: bacteria of the FCB group superphylum have the potential to synthesize archaeal ether lipids.</title>
        <authorList>
            <person name="Villanueva L."/>
            <person name="Von Meijenfeldt F.A.B."/>
            <person name="Westbye A.B."/>
            <person name="Yadav S."/>
            <person name="Hopmans E.C."/>
            <person name="Dutilh B.E."/>
            <person name="Sinninghe Damste J.S."/>
        </authorList>
    </citation>
    <scope>NUCLEOTIDE SEQUENCE [LARGE SCALE GENOMIC DNA]</scope>
    <source>
        <strain evidence="3">NIOZ-UU17</strain>
    </source>
</reference>
<keyword evidence="1" id="KW-1133">Transmembrane helix</keyword>
<evidence type="ECO:0000259" key="2">
    <source>
        <dbReference type="Pfam" id="PF02470"/>
    </source>
</evidence>
<keyword evidence="1" id="KW-0812">Transmembrane</keyword>
<feature type="domain" description="Mce/MlaD" evidence="2">
    <location>
        <begin position="40"/>
        <end position="117"/>
    </location>
</feature>
<sequence length="346" mass="38095">MELKFDKKEKAVGIFIICIAMLLLTTVIVIGRGKGWFKTYITYYTIFDQSYNLEVNTPVKLFNTDIGKIKQILLVGDKVKIKLSISHEFGSRIRKSTRATVQSPTVLGAEHIAIIPGEDDSPLLQAGGVIPSDKKKSIADYLGEFQVEKTAKMIIMAAQEITSIVQILRDPHGPFFTAFKSLNSLLAQVEKMTSEIDAGKGTVGGLIKSRALLDQVHGNLDEVGKIIGNLSEASAKTPGTADQMKETLETLHEIEKGILESVPDIKRTMKDVEDAVGTLKIILADIEKGSKNIPEVTRSTSQGIQEIRKAVNNIDKVVQSLQQHYFFKPRLPPEPTGRNVDAGLRQ</sequence>
<comment type="caution">
    <text evidence="3">The sequence shown here is derived from an EMBL/GenBank/DDBJ whole genome shotgun (WGS) entry which is preliminary data.</text>
</comment>
<dbReference type="InterPro" id="IPR003399">
    <property type="entry name" value="Mce/MlaD"/>
</dbReference>
<dbReference type="Proteomes" id="UP000605201">
    <property type="component" value="Unassembled WGS sequence"/>
</dbReference>
<gene>
    <name evidence="3" type="ORF">H8D96_05915</name>
</gene>
<evidence type="ECO:0000313" key="4">
    <source>
        <dbReference type="Proteomes" id="UP000605201"/>
    </source>
</evidence>
<dbReference type="AlphaFoldDB" id="A0A8J6TQH7"/>
<dbReference type="SUPFAM" id="SSF58104">
    <property type="entry name" value="Methyl-accepting chemotaxis protein (MCP) signaling domain"/>
    <property type="match status" value="1"/>
</dbReference>
<feature type="transmembrane region" description="Helical" evidence="1">
    <location>
        <begin position="12"/>
        <end position="31"/>
    </location>
</feature>
<dbReference type="Gene3D" id="1.10.287.950">
    <property type="entry name" value="Methyl-accepting chemotaxis protein"/>
    <property type="match status" value="1"/>
</dbReference>